<name>A0A940NUV0_9BACI</name>
<sequence length="367" mass="41710">MRVGARVVKTGVAIMLAIYSAMFFGISSSSIAGISAISAMKSSVQQSYQNLIEQLQANIIGAILAIIAVVTLGNNPIIIGVTCIVVVGISLKLKIVNSISTALVTVVAIMETSTSTTNFTVFALDRFTAVLIGVLSASFVNYFLMPPNYEKKLSRGMINVTEETTKLILMALHKSVSHSGLKEDIYKIKEKMIFVTKIYRLYKEDRMILSIRSQKSEHEKARKIVLFRQMLVTTENAFDTLKAIHRLDYEINLSPEPFQKLLKNELTCLMQYHEYALMKLIGKVNNETRSPLHLEENILKDKLMKAFLENHDINDEEKQKTWFHLFQIVSIVLEYSENVEHLNTLVDSHQTYHKEYPLKIEQKEEIM</sequence>
<feature type="transmembrane region" description="Helical" evidence="6">
    <location>
        <begin position="127"/>
        <end position="145"/>
    </location>
</feature>
<evidence type="ECO:0000313" key="8">
    <source>
        <dbReference type="Proteomes" id="UP000682134"/>
    </source>
</evidence>
<reference evidence="7" key="1">
    <citation type="submission" date="2021-04" db="EMBL/GenBank/DDBJ databases">
        <title>Genome seq and assembly of Bacillus sp.</title>
        <authorList>
            <person name="Chhetri G."/>
        </authorList>
    </citation>
    <scope>NUCLEOTIDE SEQUENCE</scope>
    <source>
        <strain evidence="7">RG28</strain>
    </source>
</reference>
<evidence type="ECO:0000313" key="7">
    <source>
        <dbReference type="EMBL" id="MBP0727181.1"/>
    </source>
</evidence>
<dbReference type="InterPro" id="IPR010343">
    <property type="entry name" value="ArAE_1"/>
</dbReference>
<feature type="transmembrane region" description="Helical" evidence="6">
    <location>
        <begin position="59"/>
        <end position="89"/>
    </location>
</feature>
<comment type="subcellular location">
    <subcellularLocation>
        <location evidence="1">Cell membrane</location>
        <topology evidence="1">Multi-pass membrane protein</topology>
    </subcellularLocation>
</comment>
<dbReference type="RefSeq" id="WP_209407518.1">
    <property type="nucleotide sequence ID" value="NZ_JAGIYQ010000020.1"/>
</dbReference>
<proteinExistence type="predicted"/>
<dbReference type="EMBL" id="JAGIYQ010000020">
    <property type="protein sequence ID" value="MBP0727181.1"/>
    <property type="molecule type" value="Genomic_DNA"/>
</dbReference>
<dbReference type="AlphaFoldDB" id="A0A940NUV0"/>
<comment type="caution">
    <text evidence="7">The sequence shown here is derived from an EMBL/GenBank/DDBJ whole genome shotgun (WGS) entry which is preliminary data.</text>
</comment>
<evidence type="ECO:0000256" key="6">
    <source>
        <dbReference type="SAM" id="Phobius"/>
    </source>
</evidence>
<dbReference type="InterPro" id="IPR052984">
    <property type="entry name" value="UPF0421"/>
</dbReference>
<evidence type="ECO:0000256" key="2">
    <source>
        <dbReference type="ARBA" id="ARBA00022475"/>
    </source>
</evidence>
<accession>A0A940NUV0</accession>
<dbReference type="PANTHER" id="PTHR40064:SF1">
    <property type="entry name" value="MEMBRANE PROTEIN"/>
    <property type="match status" value="1"/>
</dbReference>
<dbReference type="PANTHER" id="PTHR40064">
    <property type="entry name" value="MEMBRANE PROTEIN-RELATED"/>
    <property type="match status" value="1"/>
</dbReference>
<keyword evidence="8" id="KW-1185">Reference proteome</keyword>
<dbReference type="Pfam" id="PF06081">
    <property type="entry name" value="ArAE_1"/>
    <property type="match status" value="1"/>
</dbReference>
<evidence type="ECO:0000256" key="5">
    <source>
        <dbReference type="ARBA" id="ARBA00023136"/>
    </source>
</evidence>
<feature type="transmembrane region" description="Helical" evidence="6">
    <location>
        <begin position="101"/>
        <end position="121"/>
    </location>
</feature>
<evidence type="ECO:0000256" key="3">
    <source>
        <dbReference type="ARBA" id="ARBA00022692"/>
    </source>
</evidence>
<gene>
    <name evidence="7" type="ORF">J5Y03_18695</name>
</gene>
<dbReference type="Proteomes" id="UP000682134">
    <property type="component" value="Unassembled WGS sequence"/>
</dbReference>
<organism evidence="7 8">
    <name type="scientific">Gottfriedia endophytica</name>
    <dbReference type="NCBI Taxonomy" id="2820819"/>
    <lineage>
        <taxon>Bacteria</taxon>
        <taxon>Bacillati</taxon>
        <taxon>Bacillota</taxon>
        <taxon>Bacilli</taxon>
        <taxon>Bacillales</taxon>
        <taxon>Bacillaceae</taxon>
        <taxon>Gottfriedia</taxon>
    </lineage>
</organism>
<evidence type="ECO:0000256" key="4">
    <source>
        <dbReference type="ARBA" id="ARBA00022989"/>
    </source>
</evidence>
<keyword evidence="4 6" id="KW-1133">Transmembrane helix</keyword>
<protein>
    <submittedName>
        <fullName evidence="7">Aromatic acid exporter family protein</fullName>
    </submittedName>
</protein>
<keyword evidence="3 6" id="KW-0812">Transmembrane</keyword>
<evidence type="ECO:0000256" key="1">
    <source>
        <dbReference type="ARBA" id="ARBA00004651"/>
    </source>
</evidence>
<feature type="transmembrane region" description="Helical" evidence="6">
    <location>
        <begin position="12"/>
        <end position="39"/>
    </location>
</feature>
<keyword evidence="5 6" id="KW-0472">Membrane</keyword>
<keyword evidence="2" id="KW-1003">Cell membrane</keyword>
<dbReference type="GO" id="GO:0005886">
    <property type="term" value="C:plasma membrane"/>
    <property type="evidence" value="ECO:0007669"/>
    <property type="project" value="UniProtKB-SubCell"/>
</dbReference>